<accession>A0A840TDB5</accession>
<evidence type="ECO:0000313" key="2">
    <source>
        <dbReference type="Proteomes" id="UP000557307"/>
    </source>
</evidence>
<proteinExistence type="predicted"/>
<comment type="caution">
    <text evidence="1">The sequence shown here is derived from an EMBL/GenBank/DDBJ whole genome shotgun (WGS) entry which is preliminary data.</text>
</comment>
<dbReference type="EMBL" id="JACHGF010000001">
    <property type="protein sequence ID" value="MBB5282086.1"/>
    <property type="molecule type" value="Genomic_DNA"/>
</dbReference>
<organism evidence="1 2">
    <name type="scientific">Rhabdobacter roseus</name>
    <dbReference type="NCBI Taxonomy" id="1655419"/>
    <lineage>
        <taxon>Bacteria</taxon>
        <taxon>Pseudomonadati</taxon>
        <taxon>Bacteroidota</taxon>
        <taxon>Cytophagia</taxon>
        <taxon>Cytophagales</taxon>
        <taxon>Cytophagaceae</taxon>
        <taxon>Rhabdobacter</taxon>
    </lineage>
</organism>
<evidence type="ECO:0000313" key="1">
    <source>
        <dbReference type="EMBL" id="MBB5282086.1"/>
    </source>
</evidence>
<dbReference type="Proteomes" id="UP000557307">
    <property type="component" value="Unassembled WGS sequence"/>
</dbReference>
<protein>
    <submittedName>
        <fullName evidence="1">Uncharacterized protein</fullName>
    </submittedName>
</protein>
<gene>
    <name evidence="1" type="ORF">HNQ92_000207</name>
</gene>
<reference evidence="1 2" key="1">
    <citation type="submission" date="2020-08" db="EMBL/GenBank/DDBJ databases">
        <title>Genomic Encyclopedia of Type Strains, Phase IV (KMG-IV): sequencing the most valuable type-strain genomes for metagenomic binning, comparative biology and taxonomic classification.</title>
        <authorList>
            <person name="Goeker M."/>
        </authorList>
    </citation>
    <scope>NUCLEOTIDE SEQUENCE [LARGE SCALE GENOMIC DNA]</scope>
    <source>
        <strain evidence="1 2">DSM 105074</strain>
    </source>
</reference>
<sequence>MKRILALGTICLLMLNALGYFPVYFCMQMKAQADMQQRLDTHTFGEEELFTIKIPLNLPYWTETRHAPERIDGQIRYNNEFYKLYKQQVVGDTLEVLCVKDHTEKALLDSLTEWVKITVTGLPGTSEKASTLVSYLIKEYFSSSRQVLFFFYEWVVQSPLSTSPTLSWSAPWLSLTSPPPQLLG</sequence>
<dbReference type="AlphaFoldDB" id="A0A840TDB5"/>
<dbReference type="RefSeq" id="WP_221307350.1">
    <property type="nucleotide sequence ID" value="NZ_JACHGF010000001.1"/>
</dbReference>
<keyword evidence="2" id="KW-1185">Reference proteome</keyword>
<name>A0A840TDB5_9BACT</name>